<accession>A0A1W0X8F5</accession>
<keyword evidence="2" id="KW-0393">Immunoglobulin domain</keyword>
<dbReference type="InterPro" id="IPR036179">
    <property type="entry name" value="Ig-like_dom_sf"/>
</dbReference>
<feature type="domain" description="Ig-like" evidence="5">
    <location>
        <begin position="327"/>
        <end position="418"/>
    </location>
</feature>
<keyword evidence="4" id="KW-1133">Transmembrane helix</keyword>
<feature type="compositionally biased region" description="Low complexity" evidence="3">
    <location>
        <begin position="976"/>
        <end position="988"/>
    </location>
</feature>
<dbReference type="SUPFAM" id="SSF48726">
    <property type="entry name" value="Immunoglobulin"/>
    <property type="match status" value="5"/>
</dbReference>
<dbReference type="SMART" id="SM00406">
    <property type="entry name" value="IGv"/>
    <property type="match status" value="3"/>
</dbReference>
<evidence type="ECO:0000256" key="1">
    <source>
        <dbReference type="ARBA" id="ARBA00023157"/>
    </source>
</evidence>
<feature type="domain" description="Ig-like" evidence="5">
    <location>
        <begin position="139"/>
        <end position="225"/>
    </location>
</feature>
<sequence>MTHYSYQYPIKSHSLLSGESTYIRTPQSQIVALAEKDATLRCAFSYPGDRPVSHIIEWSKRGDDVPIFIAYDGYPPHVDPRYKDRLFLAQNMDERASLVIKKVRREDEGWYECKVQLLNRPPETPKNGSWIFLVVHAPPQIISAPPLEIYVKQDDEVRLQCEAEGTPRPKISWIKDGEVVRSTTKMVIAPNGLLTIRSITGSDVGVYECSARNAEGRVSRASKLIMASGAVILRPPENLTRLEGDRADFHCKAEGKPNNLTFHWLRNDVPIHSSYFTELSTRVVVQTDGTLIINPTSKADSGKYTCRVTNGIEETPEANAWLSIQYPARITFNPSLQYLPLNLSGIIRCYIESNPSLQFVQWTKDQRVLDPKASPGISILSNGSLFIERVTTDHQGQFTCTPYNFHGTSGSSIDMNVLVEDPPMFAIIPKEFYQAEQRGTVSMACSARVVSGPRSPRLNWRRTDGVLIPSDRTRQQDGFLIITNLRKTDHGSYDCVLENEVATLVASTTLLIESTTPHAPTNVTVDVGPFFARIKWQPAYNGGFPQHYVIWYRQFGSSTRQWRTLRVRAADDTSSFTVYNLTPDTLYEFQILSRNQLGDGMFSEPVIVRTADVDSYATVFPTDSSGVTYVPTIVKPSGALPASPFAVTVISTPEGAHVEWEGPQNSSVPIMYYRVEYRKMNEQWGRSSEAIPADGRTFYLAKDIQSGITYEFRVYAFTLTSFSEPSEIVRFTLTSDFAGNLSPTVAIVAGVVGGLIFFVVLTILLLLCAGCARRKRKAKRERYDSDGFHPENDTLTLKRGNYPYCLRSLKGIRRAWQALCAIRLTTISSTATQGTVLQKSFCSPRKLFQRGDLGVQHSRSRCSNESSCSSNLMTNRPLIRILQSRCPSKVIDCRRPETPSFYLTYTPTRSDIYQDYLDSGHAKGSFSYHYSTPVANYDREQLHETIQRLRSSLSAGVGRPSADHSEHADSGVAIAPSSCNNNNSPSSSFTEPPTGASQDDISSGDELTFYLFPSNPDLGGLRDPPEYQKVLIIFIYFMLLCIMTRFWKSLLCNGQPKIIFTTRCHSSLD</sequence>
<dbReference type="Pfam" id="PF00047">
    <property type="entry name" value="ig"/>
    <property type="match status" value="1"/>
</dbReference>
<dbReference type="Proteomes" id="UP000192578">
    <property type="component" value="Unassembled WGS sequence"/>
</dbReference>
<dbReference type="FunFam" id="2.60.40.10:FF:000032">
    <property type="entry name" value="palladin isoform X1"/>
    <property type="match status" value="1"/>
</dbReference>
<dbReference type="Pfam" id="PF13927">
    <property type="entry name" value="Ig_3"/>
    <property type="match status" value="2"/>
</dbReference>
<evidence type="ECO:0000313" key="8">
    <source>
        <dbReference type="Proteomes" id="UP000192578"/>
    </source>
</evidence>
<dbReference type="Gene3D" id="2.60.40.10">
    <property type="entry name" value="Immunoglobulins"/>
    <property type="match status" value="7"/>
</dbReference>
<feature type="domain" description="Ig-like" evidence="5">
    <location>
        <begin position="26"/>
        <end position="116"/>
    </location>
</feature>
<gene>
    <name evidence="7" type="ORF">BV898_02522</name>
</gene>
<proteinExistence type="predicted"/>
<dbReference type="PANTHER" id="PTHR10075:SF92">
    <property type="entry name" value="PROTEIN TURTLE"/>
    <property type="match status" value="1"/>
</dbReference>
<organism evidence="7 8">
    <name type="scientific">Hypsibius exemplaris</name>
    <name type="common">Freshwater tardigrade</name>
    <dbReference type="NCBI Taxonomy" id="2072580"/>
    <lineage>
        <taxon>Eukaryota</taxon>
        <taxon>Metazoa</taxon>
        <taxon>Ecdysozoa</taxon>
        <taxon>Tardigrada</taxon>
        <taxon>Eutardigrada</taxon>
        <taxon>Parachela</taxon>
        <taxon>Hypsibioidea</taxon>
        <taxon>Hypsibiidae</taxon>
        <taxon>Hypsibius</taxon>
    </lineage>
</organism>
<feature type="domain" description="Ig-like" evidence="5">
    <location>
        <begin position="423"/>
        <end position="511"/>
    </location>
</feature>
<dbReference type="InterPro" id="IPR003961">
    <property type="entry name" value="FN3_dom"/>
</dbReference>
<dbReference type="CDD" id="cd00096">
    <property type="entry name" value="Ig"/>
    <property type="match status" value="1"/>
</dbReference>
<evidence type="ECO:0000259" key="5">
    <source>
        <dbReference type="PROSITE" id="PS50835"/>
    </source>
</evidence>
<dbReference type="SUPFAM" id="SSF49265">
    <property type="entry name" value="Fibronectin type III"/>
    <property type="match status" value="1"/>
</dbReference>
<evidence type="ECO:0000256" key="2">
    <source>
        <dbReference type="ARBA" id="ARBA00023319"/>
    </source>
</evidence>
<evidence type="ECO:0000256" key="3">
    <source>
        <dbReference type="SAM" id="MobiDB-lite"/>
    </source>
</evidence>
<feature type="compositionally biased region" description="Polar residues" evidence="3">
    <location>
        <begin position="989"/>
        <end position="1001"/>
    </location>
</feature>
<evidence type="ECO:0000313" key="7">
    <source>
        <dbReference type="EMBL" id="OQV23797.1"/>
    </source>
</evidence>
<keyword evidence="4" id="KW-0812">Transmembrane</keyword>
<dbReference type="PANTHER" id="PTHR10075">
    <property type="entry name" value="BASIGIN RELATED"/>
    <property type="match status" value="1"/>
</dbReference>
<dbReference type="Pfam" id="PF07686">
    <property type="entry name" value="V-set"/>
    <property type="match status" value="1"/>
</dbReference>
<keyword evidence="4" id="KW-0472">Membrane</keyword>
<feature type="domain" description="Ig-like" evidence="5">
    <location>
        <begin position="229"/>
        <end position="323"/>
    </location>
</feature>
<evidence type="ECO:0000259" key="6">
    <source>
        <dbReference type="PROSITE" id="PS50853"/>
    </source>
</evidence>
<keyword evidence="1" id="KW-1015">Disulfide bond</keyword>
<reference evidence="8" key="1">
    <citation type="submission" date="2017-01" db="EMBL/GenBank/DDBJ databases">
        <title>Comparative genomics of anhydrobiosis in the tardigrade Hypsibius dujardini.</title>
        <authorList>
            <person name="Yoshida Y."/>
            <person name="Koutsovoulos G."/>
            <person name="Laetsch D."/>
            <person name="Stevens L."/>
            <person name="Kumar S."/>
            <person name="Horikawa D."/>
            <person name="Ishino K."/>
            <person name="Komine S."/>
            <person name="Tomita M."/>
            <person name="Blaxter M."/>
            <person name="Arakawa K."/>
        </authorList>
    </citation>
    <scope>NUCLEOTIDE SEQUENCE [LARGE SCALE GENOMIC DNA]</scope>
    <source>
        <strain evidence="8">Z151</strain>
    </source>
</reference>
<dbReference type="InterPro" id="IPR036116">
    <property type="entry name" value="FN3_sf"/>
</dbReference>
<feature type="region of interest" description="Disordered" evidence="3">
    <location>
        <begin position="972"/>
        <end position="1001"/>
    </location>
</feature>
<dbReference type="GO" id="GO:0048812">
    <property type="term" value="P:neuron projection morphogenesis"/>
    <property type="evidence" value="ECO:0007669"/>
    <property type="project" value="UniProtKB-ARBA"/>
</dbReference>
<dbReference type="OrthoDB" id="6234674at2759"/>
<dbReference type="InterPro" id="IPR013151">
    <property type="entry name" value="Immunoglobulin_dom"/>
</dbReference>
<protein>
    <submittedName>
        <fullName evidence="7">Protein turtle</fullName>
    </submittedName>
</protein>
<feature type="transmembrane region" description="Helical" evidence="4">
    <location>
        <begin position="745"/>
        <end position="772"/>
    </location>
</feature>
<name>A0A1W0X8F5_HYPEX</name>
<feature type="domain" description="Fibronectin type-III" evidence="6">
    <location>
        <begin position="516"/>
        <end position="613"/>
    </location>
</feature>
<dbReference type="PROSITE" id="PS50853">
    <property type="entry name" value="FN3"/>
    <property type="match status" value="2"/>
</dbReference>
<dbReference type="InterPro" id="IPR013783">
    <property type="entry name" value="Ig-like_fold"/>
</dbReference>
<dbReference type="Pfam" id="PF00041">
    <property type="entry name" value="fn3"/>
    <property type="match status" value="2"/>
</dbReference>
<dbReference type="InterPro" id="IPR013106">
    <property type="entry name" value="Ig_V-set"/>
</dbReference>
<dbReference type="SMART" id="SM00409">
    <property type="entry name" value="IG"/>
    <property type="match status" value="5"/>
</dbReference>
<dbReference type="SMART" id="SM00408">
    <property type="entry name" value="IGc2"/>
    <property type="match status" value="5"/>
</dbReference>
<dbReference type="InterPro" id="IPR003599">
    <property type="entry name" value="Ig_sub"/>
</dbReference>
<evidence type="ECO:0000256" key="4">
    <source>
        <dbReference type="SAM" id="Phobius"/>
    </source>
</evidence>
<dbReference type="InterPro" id="IPR003598">
    <property type="entry name" value="Ig_sub2"/>
</dbReference>
<dbReference type="AlphaFoldDB" id="A0A1W0X8F5"/>
<dbReference type="InterPro" id="IPR007110">
    <property type="entry name" value="Ig-like_dom"/>
</dbReference>
<dbReference type="EMBL" id="MTYJ01000010">
    <property type="protein sequence ID" value="OQV23797.1"/>
    <property type="molecule type" value="Genomic_DNA"/>
</dbReference>
<dbReference type="CDD" id="cd00063">
    <property type="entry name" value="FN3"/>
    <property type="match status" value="2"/>
</dbReference>
<comment type="caution">
    <text evidence="7">The sequence shown here is derived from an EMBL/GenBank/DDBJ whole genome shotgun (WGS) entry which is preliminary data.</text>
</comment>
<dbReference type="PROSITE" id="PS50835">
    <property type="entry name" value="IG_LIKE"/>
    <property type="match status" value="5"/>
</dbReference>
<dbReference type="SMART" id="SM00060">
    <property type="entry name" value="FN3"/>
    <property type="match status" value="2"/>
</dbReference>
<feature type="transmembrane region" description="Helical" evidence="4">
    <location>
        <begin position="1030"/>
        <end position="1047"/>
    </location>
</feature>
<feature type="domain" description="Fibronectin type-III" evidence="6">
    <location>
        <begin position="641"/>
        <end position="737"/>
    </location>
</feature>
<keyword evidence="8" id="KW-1185">Reference proteome</keyword>
<dbReference type="CDD" id="cd12087">
    <property type="entry name" value="TM_EGFR-like"/>
    <property type="match status" value="1"/>
</dbReference>